<evidence type="ECO:0000313" key="2">
    <source>
        <dbReference type="Proteomes" id="UP000198870"/>
    </source>
</evidence>
<evidence type="ECO:0000313" key="1">
    <source>
        <dbReference type="EMBL" id="SCY83594.1"/>
    </source>
</evidence>
<reference evidence="1 2" key="1">
    <citation type="submission" date="2016-10" db="EMBL/GenBank/DDBJ databases">
        <authorList>
            <person name="de Groot N.N."/>
        </authorList>
    </citation>
    <scope>NUCLEOTIDE SEQUENCE [LARGE SCALE GENOMIC DNA]</scope>
    <source>
        <strain evidence="1 2">AA1</strain>
    </source>
</reference>
<accession>A0A1G5J5X1</accession>
<name>A0A1G5J5X1_9BACT</name>
<keyword evidence="2" id="KW-1185">Reference proteome</keyword>
<gene>
    <name evidence="1" type="ORF">SAMN05216233_12540</name>
</gene>
<dbReference type="EMBL" id="FMUX01000025">
    <property type="protein sequence ID" value="SCY83594.1"/>
    <property type="molecule type" value="Genomic_DNA"/>
</dbReference>
<dbReference type="Proteomes" id="UP000198870">
    <property type="component" value="Unassembled WGS sequence"/>
</dbReference>
<dbReference type="STRING" id="419481.SAMN05216233_12540"/>
<dbReference type="AlphaFoldDB" id="A0A1G5J5X1"/>
<organism evidence="1 2">
    <name type="scientific">Desulfoluna spongiiphila</name>
    <dbReference type="NCBI Taxonomy" id="419481"/>
    <lineage>
        <taxon>Bacteria</taxon>
        <taxon>Pseudomonadati</taxon>
        <taxon>Thermodesulfobacteriota</taxon>
        <taxon>Desulfobacteria</taxon>
        <taxon>Desulfobacterales</taxon>
        <taxon>Desulfolunaceae</taxon>
        <taxon>Desulfoluna</taxon>
    </lineage>
</organism>
<protein>
    <submittedName>
        <fullName evidence="1">Uncharacterized protein</fullName>
    </submittedName>
</protein>
<proteinExistence type="predicted"/>
<sequence>MFHAESVVRWSVQPERVALVYNPGCGRDLDQAVQSSALDSTIRFVNEGGQDLIIPYVIVSYTEIINIKKSNLPLF</sequence>